<dbReference type="EMBL" id="QCYK01000002">
    <property type="protein sequence ID" value="PUZ26432.1"/>
    <property type="molecule type" value="Genomic_DNA"/>
</dbReference>
<comment type="similarity">
    <text evidence="2">Belongs to the SusD family.</text>
</comment>
<evidence type="ECO:0000259" key="7">
    <source>
        <dbReference type="Pfam" id="PF07980"/>
    </source>
</evidence>
<dbReference type="Gene3D" id="1.25.40.390">
    <property type="match status" value="1"/>
</dbReference>
<organism evidence="9 10">
    <name type="scientific">Chitinophaga parva</name>
    <dbReference type="NCBI Taxonomy" id="2169414"/>
    <lineage>
        <taxon>Bacteria</taxon>
        <taxon>Pseudomonadati</taxon>
        <taxon>Bacteroidota</taxon>
        <taxon>Chitinophagia</taxon>
        <taxon>Chitinophagales</taxon>
        <taxon>Chitinophagaceae</taxon>
        <taxon>Chitinophaga</taxon>
    </lineage>
</organism>
<name>A0A2T7BJJ8_9BACT</name>
<evidence type="ECO:0000313" key="9">
    <source>
        <dbReference type="EMBL" id="PUZ26432.1"/>
    </source>
</evidence>
<dbReference type="Pfam" id="PF14322">
    <property type="entry name" value="SusD-like_3"/>
    <property type="match status" value="1"/>
</dbReference>
<proteinExistence type="inferred from homology"/>
<accession>A0A2T7BJJ8</accession>
<evidence type="ECO:0000256" key="2">
    <source>
        <dbReference type="ARBA" id="ARBA00006275"/>
    </source>
</evidence>
<dbReference type="InterPro" id="IPR011990">
    <property type="entry name" value="TPR-like_helical_dom_sf"/>
</dbReference>
<keyword evidence="4" id="KW-0472">Membrane</keyword>
<dbReference type="InterPro" id="IPR012944">
    <property type="entry name" value="SusD_RagB_dom"/>
</dbReference>
<keyword evidence="10" id="KW-1185">Reference proteome</keyword>
<evidence type="ECO:0000256" key="4">
    <source>
        <dbReference type="ARBA" id="ARBA00023136"/>
    </source>
</evidence>
<feature type="domain" description="SusD-like N-terminal" evidence="8">
    <location>
        <begin position="116"/>
        <end position="234"/>
    </location>
</feature>
<evidence type="ECO:0000313" key="10">
    <source>
        <dbReference type="Proteomes" id="UP000244450"/>
    </source>
</evidence>
<feature type="chain" id="PRO_5015761227" evidence="6">
    <location>
        <begin position="23"/>
        <end position="598"/>
    </location>
</feature>
<comment type="subcellular location">
    <subcellularLocation>
        <location evidence="1">Cell outer membrane</location>
    </subcellularLocation>
</comment>
<sequence length="598" mass="66143">MKRMHNRLRYITLLAALPLVSACSKSFLEHDPPGALEIDVIANKKGISKLLIGAYGALDGQNDNGDMINLNGGGGFTAAPDNWIYGSVVGGDAHKGSTSGDQDDILHIAAFSADPTESFFNDKWVCVYEGVKRCNLVLSTLKKVTDMSDEEKTEAAAEARFLRGHYYFDLRKMFKNVPWTDEDSTNLYIKNDKDIFPNIEADFKYAMDNLPPTQPSVGQANKYAAEVYLAKTYLYEKKYADALPLFTDAINNGQTSNGLHYDLVPFQNNWNAATENNAESVFAIQNNVHDGTSTAANANQGDMLNYPPNIAPCCGFFQPSFDLVNSYRTTAGGLPYLDGSYNTDALAVKSDQGVSSGGNYTPDQGPLDPRLDWTAGRRGVPYLDWGVNPGRDWVVSQPFAGPYAPVKMMYRQATMDEFVDFSEWAPGTAINTLVIRFADVLLMAAECEVEAGSLAQAEAYVNRVRNRAKDPRSWVYKYADDENPTGGFSNTPAANYVINPYPDGDFAAKGKDYANTAIRFERKLELAMEGQRFFDLVRWGIAGTALTAYYTAEGKYKLTDYNGLNPHFTTGKNEYYPIPQRQIDLSTKNGVATLQQNY</sequence>
<evidence type="ECO:0000256" key="5">
    <source>
        <dbReference type="ARBA" id="ARBA00023237"/>
    </source>
</evidence>
<dbReference type="OrthoDB" id="9792139at2"/>
<evidence type="ECO:0000256" key="6">
    <source>
        <dbReference type="SAM" id="SignalP"/>
    </source>
</evidence>
<dbReference type="InterPro" id="IPR033985">
    <property type="entry name" value="SusD-like_N"/>
</dbReference>
<keyword evidence="3 6" id="KW-0732">Signal</keyword>
<dbReference type="GO" id="GO:0009279">
    <property type="term" value="C:cell outer membrane"/>
    <property type="evidence" value="ECO:0007669"/>
    <property type="project" value="UniProtKB-SubCell"/>
</dbReference>
<protein>
    <submittedName>
        <fullName evidence="9">RagB/SusD family nutrient uptake outer membrane protein</fullName>
    </submittedName>
</protein>
<evidence type="ECO:0000256" key="1">
    <source>
        <dbReference type="ARBA" id="ARBA00004442"/>
    </source>
</evidence>
<reference evidence="9 10" key="1">
    <citation type="submission" date="2018-04" db="EMBL/GenBank/DDBJ databases">
        <title>Chitinophaga fuyangensis sp. nov., isolated from soil in a chemical factory.</title>
        <authorList>
            <person name="Chen K."/>
        </authorList>
    </citation>
    <scope>NUCLEOTIDE SEQUENCE [LARGE SCALE GENOMIC DNA]</scope>
    <source>
        <strain evidence="9 10">LY-1</strain>
    </source>
</reference>
<evidence type="ECO:0000259" key="8">
    <source>
        <dbReference type="Pfam" id="PF14322"/>
    </source>
</evidence>
<dbReference type="AlphaFoldDB" id="A0A2T7BJJ8"/>
<dbReference type="Pfam" id="PF07980">
    <property type="entry name" value="SusD_RagB"/>
    <property type="match status" value="1"/>
</dbReference>
<gene>
    <name evidence="9" type="ORF">DCC81_15550</name>
</gene>
<dbReference type="RefSeq" id="WP_108688268.1">
    <property type="nucleotide sequence ID" value="NZ_QCYK01000002.1"/>
</dbReference>
<dbReference type="SUPFAM" id="SSF48452">
    <property type="entry name" value="TPR-like"/>
    <property type="match status" value="1"/>
</dbReference>
<dbReference type="PROSITE" id="PS51257">
    <property type="entry name" value="PROKAR_LIPOPROTEIN"/>
    <property type="match status" value="1"/>
</dbReference>
<feature type="domain" description="RagB/SusD" evidence="7">
    <location>
        <begin position="279"/>
        <end position="597"/>
    </location>
</feature>
<dbReference type="Proteomes" id="UP000244450">
    <property type="component" value="Unassembled WGS sequence"/>
</dbReference>
<comment type="caution">
    <text evidence="9">The sequence shown here is derived from an EMBL/GenBank/DDBJ whole genome shotgun (WGS) entry which is preliminary data.</text>
</comment>
<feature type="signal peptide" evidence="6">
    <location>
        <begin position="1"/>
        <end position="22"/>
    </location>
</feature>
<keyword evidence="5" id="KW-0998">Cell outer membrane</keyword>
<evidence type="ECO:0000256" key="3">
    <source>
        <dbReference type="ARBA" id="ARBA00022729"/>
    </source>
</evidence>